<evidence type="ECO:0000256" key="4">
    <source>
        <dbReference type="PIRNR" id="PIRNR006230"/>
    </source>
</evidence>
<dbReference type="STRING" id="32264.T1K9E0"/>
<dbReference type="GO" id="GO:0032543">
    <property type="term" value="P:mitochondrial translation"/>
    <property type="evidence" value="ECO:0007669"/>
    <property type="project" value="TreeGrafter"/>
</dbReference>
<dbReference type="Pfam" id="PF01926">
    <property type="entry name" value="MMR_HSR1"/>
    <property type="match status" value="1"/>
</dbReference>
<dbReference type="GO" id="GO:0005743">
    <property type="term" value="C:mitochondrial inner membrane"/>
    <property type="evidence" value="ECO:0007669"/>
    <property type="project" value="UniProtKB-SubCell"/>
</dbReference>
<feature type="binding site" evidence="5">
    <location>
        <position position="194"/>
    </location>
    <ligand>
        <name>GTP</name>
        <dbReference type="ChEBI" id="CHEBI:37565"/>
    </ligand>
</feature>
<keyword evidence="2 4" id="KW-0342">GTP-binding</keyword>
<evidence type="ECO:0000259" key="6">
    <source>
        <dbReference type="Pfam" id="PF01926"/>
    </source>
</evidence>
<dbReference type="AlphaFoldDB" id="T1K9E0"/>
<name>T1K9E0_TETUR</name>
<evidence type="ECO:0000313" key="7">
    <source>
        <dbReference type="EnsemblMetazoa" id="tetur07g04590.1"/>
    </source>
</evidence>
<evidence type="ECO:0000256" key="1">
    <source>
        <dbReference type="ARBA" id="ARBA00022741"/>
    </source>
</evidence>
<dbReference type="EnsemblMetazoa" id="tetur07g04590.1">
    <property type="protein sequence ID" value="tetur07g04590.1"/>
    <property type="gene ID" value="tetur07g04590"/>
</dbReference>
<keyword evidence="4" id="KW-0496">Mitochondrion</keyword>
<keyword evidence="1 4" id="KW-0547">Nucleotide-binding</keyword>
<evidence type="ECO:0000256" key="2">
    <source>
        <dbReference type="ARBA" id="ARBA00023134"/>
    </source>
</evidence>
<dbReference type="Gene3D" id="3.40.50.300">
    <property type="entry name" value="P-loop containing nucleotide triphosphate hydrolases"/>
    <property type="match status" value="1"/>
</dbReference>
<dbReference type="SUPFAM" id="SSF52540">
    <property type="entry name" value="P-loop containing nucleoside triphosphate hydrolases"/>
    <property type="match status" value="1"/>
</dbReference>
<dbReference type="PIRSF" id="PIRSF006230">
    <property type="entry name" value="MG442"/>
    <property type="match status" value="1"/>
</dbReference>
<sequence>MVAFRKVFHTVSKSTTWYPLHMATGLKKIQRLLRDIDCVVEVHDARIPISGRSSSFHQQVICGRPHLLVLNKMDLIDINFKTDVDKKLLGSCDRILYTTAKKHTKVNIEQIVPMCQEIVKSKPKFNRADTPEMNLLIVGVPNVGKSSIINSLRTTICGKKEVMAVAPHAGVTKTVSNRLKISNDPPTYLYDTPGILEPNLSMSESALRLAACGLFKDAAVGEVLIADYILFWLNRRKLFHYSNILGISEPSDNIVEVLSKIAINQNFLFETKDMKTRSNALRLDQIRAANYFINLFRDGTLGTYLLDDDLLYRANDPGFRVAL</sequence>
<dbReference type="InterPro" id="IPR006073">
    <property type="entry name" value="GTP-bd"/>
</dbReference>
<dbReference type="OMA" id="GVLWPKF"/>
<evidence type="ECO:0000313" key="8">
    <source>
        <dbReference type="Proteomes" id="UP000015104"/>
    </source>
</evidence>
<comment type="subcellular location">
    <subcellularLocation>
        <location evidence="4">Mitochondrion inner membrane</location>
        <topology evidence="4">Peripheral membrane protein</topology>
    </subcellularLocation>
</comment>
<reference evidence="7" key="2">
    <citation type="submission" date="2015-06" db="UniProtKB">
        <authorList>
            <consortium name="EnsemblMetazoa"/>
        </authorList>
    </citation>
    <scope>IDENTIFICATION</scope>
</reference>
<dbReference type="PANTHER" id="PTHR45782">
    <property type="entry name" value="MITOCHONDRIAL RIBOSOME-ASSOCIATED GTPASE 1"/>
    <property type="match status" value="1"/>
</dbReference>
<dbReference type="eggNOG" id="KOG2485">
    <property type="taxonomic scope" value="Eukaryota"/>
</dbReference>
<dbReference type="GO" id="GO:0005525">
    <property type="term" value="F:GTP binding"/>
    <property type="evidence" value="ECO:0007669"/>
    <property type="project" value="UniProtKB-KW"/>
</dbReference>
<accession>T1K9E0</accession>
<dbReference type="PANTHER" id="PTHR45782:SF4">
    <property type="entry name" value="MITOCHONDRIAL RIBOSOME-ASSOCIATED GTPASE 1"/>
    <property type="match status" value="1"/>
</dbReference>
<gene>
    <name evidence="7" type="primary">107361633</name>
</gene>
<organism evidence="7 8">
    <name type="scientific">Tetranychus urticae</name>
    <name type="common">Two-spotted spider mite</name>
    <dbReference type="NCBI Taxonomy" id="32264"/>
    <lineage>
        <taxon>Eukaryota</taxon>
        <taxon>Metazoa</taxon>
        <taxon>Ecdysozoa</taxon>
        <taxon>Arthropoda</taxon>
        <taxon>Chelicerata</taxon>
        <taxon>Arachnida</taxon>
        <taxon>Acari</taxon>
        <taxon>Acariformes</taxon>
        <taxon>Trombidiformes</taxon>
        <taxon>Prostigmata</taxon>
        <taxon>Eleutherengona</taxon>
        <taxon>Raphignathae</taxon>
        <taxon>Tetranychoidea</taxon>
        <taxon>Tetranychidae</taxon>
        <taxon>Tetranychus</taxon>
    </lineage>
</organism>
<keyword evidence="8" id="KW-1185">Reference proteome</keyword>
<dbReference type="Proteomes" id="UP000015104">
    <property type="component" value="Unassembled WGS sequence"/>
</dbReference>
<dbReference type="KEGG" id="tut:107361633"/>
<dbReference type="HOGENOM" id="CLU_011106_0_2_1"/>
<reference evidence="8" key="1">
    <citation type="submission" date="2011-08" db="EMBL/GenBank/DDBJ databases">
        <authorList>
            <person name="Rombauts S."/>
        </authorList>
    </citation>
    <scope>NUCLEOTIDE SEQUENCE</scope>
    <source>
        <strain evidence="8">London</strain>
    </source>
</reference>
<dbReference type="CDD" id="cd01856">
    <property type="entry name" value="YlqF"/>
    <property type="match status" value="1"/>
</dbReference>
<feature type="binding site" evidence="5">
    <location>
        <begin position="71"/>
        <end position="74"/>
    </location>
    <ligand>
        <name>GTP</name>
        <dbReference type="ChEBI" id="CHEBI:37565"/>
    </ligand>
</feature>
<protein>
    <recommendedName>
        <fullName evidence="4">Mitochondrial GTPase 1</fullName>
    </recommendedName>
</protein>
<feature type="domain" description="G" evidence="6">
    <location>
        <begin position="136"/>
        <end position="205"/>
    </location>
</feature>
<comment type="function">
    <text evidence="3 4">Plays a role in the regulation of the mitochondrial ribosome assembly and of translational activity. Displays mitochondrial GTPase activity.</text>
</comment>
<dbReference type="EMBL" id="CAEY01001890">
    <property type="status" value="NOT_ANNOTATED_CDS"/>
    <property type="molecule type" value="Genomic_DNA"/>
</dbReference>
<dbReference type="InterPro" id="IPR016478">
    <property type="entry name" value="GTPase_MTG1"/>
</dbReference>
<dbReference type="OrthoDB" id="269151at2759"/>
<evidence type="ECO:0000256" key="3">
    <source>
        <dbReference type="ARBA" id="ARBA00045284"/>
    </source>
</evidence>
<dbReference type="InterPro" id="IPR023179">
    <property type="entry name" value="GTP-bd_ortho_bundle_sf"/>
</dbReference>
<proteinExistence type="inferred from homology"/>
<evidence type="ECO:0000256" key="5">
    <source>
        <dbReference type="PIRSR" id="PIRSR006230-1"/>
    </source>
</evidence>
<comment type="similarity">
    <text evidence="4">Belongs to the TRAFAC class YlqF/YawG GTPase family. MTG1 subfamily.</text>
</comment>
<feature type="binding site" evidence="5">
    <location>
        <begin position="142"/>
        <end position="147"/>
    </location>
    <ligand>
        <name>GTP</name>
        <dbReference type="ChEBI" id="CHEBI:37565"/>
    </ligand>
</feature>
<dbReference type="InterPro" id="IPR027417">
    <property type="entry name" value="P-loop_NTPase"/>
</dbReference>
<dbReference type="GO" id="GO:0003924">
    <property type="term" value="F:GTPase activity"/>
    <property type="evidence" value="ECO:0007669"/>
    <property type="project" value="TreeGrafter"/>
</dbReference>
<dbReference type="Gene3D" id="1.10.1580.10">
    <property type="match status" value="1"/>
</dbReference>